<evidence type="ECO:0000313" key="2">
    <source>
        <dbReference type="EMBL" id="SNR86156.1"/>
    </source>
</evidence>
<evidence type="ECO:0000256" key="1">
    <source>
        <dbReference type="SAM" id="Phobius"/>
    </source>
</evidence>
<dbReference type="EMBL" id="FZOA01000005">
    <property type="protein sequence ID" value="SNR86156.1"/>
    <property type="molecule type" value="Genomic_DNA"/>
</dbReference>
<proteinExistence type="predicted"/>
<evidence type="ECO:0000313" key="3">
    <source>
        <dbReference type="Proteomes" id="UP000198305"/>
    </source>
</evidence>
<dbReference type="Proteomes" id="UP000198305">
    <property type="component" value="Unassembled WGS sequence"/>
</dbReference>
<keyword evidence="1" id="KW-0472">Membrane</keyword>
<dbReference type="AlphaFoldDB" id="A0A238ZRV5"/>
<keyword evidence="3" id="KW-1185">Reference proteome</keyword>
<name>A0A238ZRV5_9PROT</name>
<keyword evidence="1" id="KW-1133">Transmembrane helix</keyword>
<keyword evidence="1" id="KW-0812">Transmembrane</keyword>
<gene>
    <name evidence="2" type="ORF">SAMN05192560_1485</name>
</gene>
<reference evidence="3" key="1">
    <citation type="submission" date="2017-06" db="EMBL/GenBank/DDBJ databases">
        <authorList>
            <person name="Varghese N."/>
            <person name="Submissions S."/>
        </authorList>
    </citation>
    <scope>NUCLEOTIDE SEQUENCE [LARGE SCALE GENOMIC DNA]</scope>
    <source>
        <strain evidence="3">Ca-68</strain>
    </source>
</reference>
<accession>A0A238ZRV5</accession>
<dbReference type="OrthoDB" id="8538725at2"/>
<protein>
    <submittedName>
        <fullName evidence="2">Uncharacterized protein</fullName>
    </submittedName>
</protein>
<feature type="transmembrane region" description="Helical" evidence="1">
    <location>
        <begin position="6"/>
        <end position="27"/>
    </location>
</feature>
<sequence>MFANSVVLITLTLVIGLPPLVCLFMALSAGQLDDGGSSAESIFEEQELRYSRPWETRRQMQDRVQQHGNLMNNPRAEWERWL</sequence>
<dbReference type="RefSeq" id="WP_089375577.1">
    <property type="nucleotide sequence ID" value="NZ_FZOA01000005.1"/>
</dbReference>
<organism evidence="2 3">
    <name type="scientific">Methylobacillus rhizosphaerae</name>
    <dbReference type="NCBI Taxonomy" id="551994"/>
    <lineage>
        <taxon>Bacteria</taxon>
        <taxon>Pseudomonadati</taxon>
        <taxon>Pseudomonadota</taxon>
        <taxon>Betaproteobacteria</taxon>
        <taxon>Nitrosomonadales</taxon>
        <taxon>Methylophilaceae</taxon>
        <taxon>Methylobacillus</taxon>
    </lineage>
</organism>